<proteinExistence type="predicted"/>
<dbReference type="Gene3D" id="2.130.10.10">
    <property type="entry name" value="YVTN repeat-like/Quinoprotein amine dehydrogenase"/>
    <property type="match status" value="1"/>
</dbReference>
<dbReference type="STRING" id="6313.A0A0K0DQJ8"/>
<evidence type="ECO:0000313" key="2">
    <source>
        <dbReference type="Proteomes" id="UP000035642"/>
    </source>
</evidence>
<organism evidence="2 3">
    <name type="scientific">Angiostrongylus cantonensis</name>
    <name type="common">Rat lungworm</name>
    <dbReference type="NCBI Taxonomy" id="6313"/>
    <lineage>
        <taxon>Eukaryota</taxon>
        <taxon>Metazoa</taxon>
        <taxon>Ecdysozoa</taxon>
        <taxon>Nematoda</taxon>
        <taxon>Chromadorea</taxon>
        <taxon>Rhabditida</taxon>
        <taxon>Rhabditina</taxon>
        <taxon>Rhabditomorpha</taxon>
        <taxon>Strongyloidea</taxon>
        <taxon>Metastrongylidae</taxon>
        <taxon>Angiostrongylus</taxon>
    </lineage>
</organism>
<evidence type="ECO:0000256" key="1">
    <source>
        <dbReference type="SAM" id="Phobius"/>
    </source>
</evidence>
<dbReference type="Proteomes" id="UP000035642">
    <property type="component" value="Unassembled WGS sequence"/>
</dbReference>
<reference evidence="3" key="2">
    <citation type="submission" date="2017-02" db="UniProtKB">
        <authorList>
            <consortium name="WormBaseParasite"/>
        </authorList>
    </citation>
    <scope>IDENTIFICATION</scope>
</reference>
<keyword evidence="1" id="KW-0812">Transmembrane</keyword>
<accession>A0A0K0DQJ8</accession>
<keyword evidence="1" id="KW-1133">Transmembrane helix</keyword>
<dbReference type="InterPro" id="IPR015943">
    <property type="entry name" value="WD40/YVTN_repeat-like_dom_sf"/>
</dbReference>
<keyword evidence="2" id="KW-1185">Reference proteome</keyword>
<protein>
    <submittedName>
        <fullName evidence="3">CPSF_A domain-containing protein</fullName>
    </submittedName>
</protein>
<evidence type="ECO:0000313" key="3">
    <source>
        <dbReference type="WBParaSite" id="ACAC_0001403701-mRNA-1"/>
    </source>
</evidence>
<sequence length="416" mass="47640">MHTALSQFYLIIYVCVASTVFTIVYAHAMKNIGMKLGKEEGLAILSDFDLIAIGFRDTISIYNERFITDQHSGTGPVVSIPLLKPVSGRGFIEFKFMSKSQLFYCDSSHCRKMMPDQVAIDPPYISDFSTVEGFSRGKHTYFVGSAFQPYEPFINANIENENRTVAKITSKNEFVEKRILLKEEAVVEMQEVEIWICNFDTTPELESRMDVAIECGLDDVNQRVEVSSYDPNRDQITIVVASTTSFPLKRAVCVFSMAEVEERFERDWRLCQKWTLRERAVVCVFDAISCISFLRVISQQFSVGLCHRKAQTYRIVKRLQVKRNWMTTVTFLLEERMLFECKLVLALGSVDTDLDQIVSLIPDQRHGAYFIAGYAKGSTIILRVTLKYCGLLFSNTLILRCFGEEELFRLRVSRSV</sequence>
<reference evidence="2" key="1">
    <citation type="submission" date="2012-09" db="EMBL/GenBank/DDBJ databases">
        <authorList>
            <person name="Martin A.A."/>
        </authorList>
    </citation>
    <scope>NUCLEOTIDE SEQUENCE</scope>
</reference>
<dbReference type="WBParaSite" id="ACAC_0001403701-mRNA-1">
    <property type="protein sequence ID" value="ACAC_0001403701-mRNA-1"/>
    <property type="gene ID" value="ACAC_0001403701"/>
</dbReference>
<feature type="transmembrane region" description="Helical" evidence="1">
    <location>
        <begin position="6"/>
        <end position="28"/>
    </location>
</feature>
<dbReference type="AlphaFoldDB" id="A0A0K0DQJ8"/>
<name>A0A0K0DQJ8_ANGCA</name>
<keyword evidence="1" id="KW-0472">Membrane</keyword>